<keyword evidence="4" id="KW-1185">Reference proteome</keyword>
<feature type="region of interest" description="Disordered" evidence="1">
    <location>
        <begin position="1"/>
        <end position="20"/>
    </location>
</feature>
<organism evidence="3 4">
    <name type="scientific">Tropicimonas sediminicola</name>
    <dbReference type="NCBI Taxonomy" id="1031541"/>
    <lineage>
        <taxon>Bacteria</taxon>
        <taxon>Pseudomonadati</taxon>
        <taxon>Pseudomonadota</taxon>
        <taxon>Alphaproteobacteria</taxon>
        <taxon>Rhodobacterales</taxon>
        <taxon>Roseobacteraceae</taxon>
        <taxon>Tropicimonas</taxon>
    </lineage>
</organism>
<reference evidence="3 4" key="1">
    <citation type="submission" date="2017-06" db="EMBL/GenBank/DDBJ databases">
        <authorList>
            <person name="Kim H.J."/>
            <person name="Triplett B.A."/>
        </authorList>
    </citation>
    <scope>NUCLEOTIDE SEQUENCE [LARGE SCALE GENOMIC DNA]</scope>
    <source>
        <strain evidence="3 4">DSM 29339</strain>
    </source>
</reference>
<feature type="transmembrane region" description="Helical" evidence="2">
    <location>
        <begin position="30"/>
        <end position="46"/>
    </location>
</feature>
<accession>A0A239F3J5</accession>
<evidence type="ECO:0000313" key="4">
    <source>
        <dbReference type="Proteomes" id="UP000198426"/>
    </source>
</evidence>
<feature type="transmembrane region" description="Helical" evidence="2">
    <location>
        <begin position="250"/>
        <end position="268"/>
    </location>
</feature>
<feature type="transmembrane region" description="Helical" evidence="2">
    <location>
        <begin position="335"/>
        <end position="353"/>
    </location>
</feature>
<dbReference type="Proteomes" id="UP000198426">
    <property type="component" value="Unassembled WGS sequence"/>
</dbReference>
<sequence length="422" mass="46651">MVATVTNSMPASAGQGISVPRRRRDARIDAFRGLALAMIFINHMPGNPYEKYTIGNWGFSDAAEGFFIMSGIAAGVAYARGLEVTQRVRAGLWPGVAPIWRRAWTLYLVHLFLTVCVIAIFGVAAAAFGKPDLLQMHNLGAVFERPGDVLFAIPLLGHQIGYVNILPVYCVLLLFTPAAILIGLRRPMLLLGLALALWFAAGWWRVSFSNFPEGGVWFFNPLSWQLIFVIGLLIGLRLRRGERLVPRSQWLFGLASAFLVFVVAWKHMPEVTAFMNHQMWRLAEAGAPFHVVSHEKSYLALPRLLHSLALVYVLSCLPIVVRFSESRAAAPLRLMGQHGLVVFATGTLISLGFQTLIHGFGQTPWLGWILPPAGLAMLLATAWVAQWRRQQEGGLLPSRMPPLSPFARRERVGFAEAGAPDR</sequence>
<keyword evidence="2" id="KW-1133">Transmembrane helix</keyword>
<dbReference type="InterPro" id="IPR014550">
    <property type="entry name" value="UCP028704_OpgC"/>
</dbReference>
<feature type="transmembrane region" description="Helical" evidence="2">
    <location>
        <begin position="104"/>
        <end position="129"/>
    </location>
</feature>
<feature type="transmembrane region" description="Helical" evidence="2">
    <location>
        <begin position="365"/>
        <end position="385"/>
    </location>
</feature>
<keyword evidence="2" id="KW-0812">Transmembrane</keyword>
<feature type="transmembrane region" description="Helical" evidence="2">
    <location>
        <begin position="187"/>
        <end position="206"/>
    </location>
</feature>
<feature type="transmembrane region" description="Helical" evidence="2">
    <location>
        <begin position="218"/>
        <end position="238"/>
    </location>
</feature>
<evidence type="ECO:0000256" key="1">
    <source>
        <dbReference type="SAM" id="MobiDB-lite"/>
    </source>
</evidence>
<dbReference type="PANTHER" id="PTHR38592">
    <property type="entry name" value="BLL4819 PROTEIN"/>
    <property type="match status" value="1"/>
</dbReference>
<protein>
    <recommendedName>
        <fullName evidence="5">OpgC protein</fullName>
    </recommendedName>
</protein>
<dbReference type="PIRSF" id="PIRSF028704">
    <property type="entry name" value="UPC028704"/>
    <property type="match status" value="1"/>
</dbReference>
<feature type="compositionally biased region" description="Polar residues" evidence="1">
    <location>
        <begin position="1"/>
        <end position="10"/>
    </location>
</feature>
<proteinExistence type="predicted"/>
<feature type="transmembrane region" description="Helical" evidence="2">
    <location>
        <begin position="66"/>
        <end position="83"/>
    </location>
</feature>
<gene>
    <name evidence="3" type="ORF">SAMN05421757_102447</name>
</gene>
<keyword evidence="2" id="KW-0472">Membrane</keyword>
<feature type="transmembrane region" description="Helical" evidence="2">
    <location>
        <begin position="149"/>
        <end position="175"/>
    </location>
</feature>
<feature type="transmembrane region" description="Helical" evidence="2">
    <location>
        <begin position="304"/>
        <end position="323"/>
    </location>
</feature>
<evidence type="ECO:0008006" key="5">
    <source>
        <dbReference type="Google" id="ProtNLM"/>
    </source>
</evidence>
<dbReference type="AlphaFoldDB" id="A0A239F3J5"/>
<evidence type="ECO:0000313" key="3">
    <source>
        <dbReference type="EMBL" id="SNS50742.1"/>
    </source>
</evidence>
<name>A0A239F3J5_9RHOB</name>
<evidence type="ECO:0000256" key="2">
    <source>
        <dbReference type="SAM" id="Phobius"/>
    </source>
</evidence>
<dbReference type="EMBL" id="FZOY01000002">
    <property type="protein sequence ID" value="SNS50742.1"/>
    <property type="molecule type" value="Genomic_DNA"/>
</dbReference>
<dbReference type="Pfam" id="PF10129">
    <property type="entry name" value="OpgC_C"/>
    <property type="match status" value="1"/>
</dbReference>
<dbReference type="PANTHER" id="PTHR38592:SF3">
    <property type="entry name" value="BLL4819 PROTEIN"/>
    <property type="match status" value="1"/>
</dbReference>